<dbReference type="AlphaFoldDB" id="A0A8T0JEA9"/>
<gene>
    <name evidence="2" type="ORF">KC19_1G313700</name>
</gene>
<comment type="caution">
    <text evidence="2">The sequence shown here is derived from an EMBL/GenBank/DDBJ whole genome shotgun (WGS) entry which is preliminary data.</text>
</comment>
<evidence type="ECO:0000256" key="1">
    <source>
        <dbReference type="SAM" id="MobiDB-lite"/>
    </source>
</evidence>
<sequence length="193" mass="21827">MRACVPPLRFFVRICRSAYCHLPAPRRNQNQTTSSGPSPTPILSHAFLRNTPRATPVKPSPNPYLPPLPPPQLSKLSDQYNPHPTVIPSFLRALRTHPIAQHTPVQRIRRNSQATPPNPNDHLCATFSRSREKREREAERGREGGEEQDSREGEEEKRREFTSPRAWALGDGGAWVDGVVVMECCVLMRLSPR</sequence>
<feature type="region of interest" description="Disordered" evidence="1">
    <location>
        <begin position="101"/>
        <end position="166"/>
    </location>
</feature>
<name>A0A8T0JEA9_CERPU</name>
<evidence type="ECO:0000313" key="3">
    <source>
        <dbReference type="Proteomes" id="UP000822688"/>
    </source>
</evidence>
<feature type="region of interest" description="Disordered" evidence="1">
    <location>
        <begin position="25"/>
        <end position="44"/>
    </location>
</feature>
<proteinExistence type="predicted"/>
<evidence type="ECO:0000313" key="2">
    <source>
        <dbReference type="EMBL" id="KAG0593229.1"/>
    </source>
</evidence>
<feature type="compositionally biased region" description="Basic and acidic residues" evidence="1">
    <location>
        <begin position="129"/>
        <end position="162"/>
    </location>
</feature>
<dbReference type="EMBL" id="CM026421">
    <property type="protein sequence ID" value="KAG0593229.1"/>
    <property type="molecule type" value="Genomic_DNA"/>
</dbReference>
<organism evidence="2 3">
    <name type="scientific">Ceratodon purpureus</name>
    <name type="common">Fire moss</name>
    <name type="synonym">Dicranum purpureum</name>
    <dbReference type="NCBI Taxonomy" id="3225"/>
    <lineage>
        <taxon>Eukaryota</taxon>
        <taxon>Viridiplantae</taxon>
        <taxon>Streptophyta</taxon>
        <taxon>Embryophyta</taxon>
        <taxon>Bryophyta</taxon>
        <taxon>Bryophytina</taxon>
        <taxon>Bryopsida</taxon>
        <taxon>Dicranidae</taxon>
        <taxon>Pseudoditrichales</taxon>
        <taxon>Ditrichaceae</taxon>
        <taxon>Ceratodon</taxon>
    </lineage>
</organism>
<keyword evidence="3" id="KW-1185">Reference proteome</keyword>
<reference evidence="2" key="1">
    <citation type="submission" date="2020-06" db="EMBL/GenBank/DDBJ databases">
        <title>WGS assembly of Ceratodon purpureus strain R40.</title>
        <authorList>
            <person name="Carey S.B."/>
            <person name="Jenkins J."/>
            <person name="Shu S."/>
            <person name="Lovell J.T."/>
            <person name="Sreedasyam A."/>
            <person name="Maumus F."/>
            <person name="Tiley G.P."/>
            <person name="Fernandez-Pozo N."/>
            <person name="Barry K."/>
            <person name="Chen C."/>
            <person name="Wang M."/>
            <person name="Lipzen A."/>
            <person name="Daum C."/>
            <person name="Saski C.A."/>
            <person name="Payton A.C."/>
            <person name="Mcbreen J.C."/>
            <person name="Conrad R.E."/>
            <person name="Kollar L.M."/>
            <person name="Olsson S."/>
            <person name="Huttunen S."/>
            <person name="Landis J.B."/>
            <person name="Wickett N.J."/>
            <person name="Johnson M.G."/>
            <person name="Rensing S.A."/>
            <person name="Grimwood J."/>
            <person name="Schmutz J."/>
            <person name="Mcdaniel S.F."/>
        </authorList>
    </citation>
    <scope>NUCLEOTIDE SEQUENCE</scope>
    <source>
        <strain evidence="2">R40</strain>
    </source>
</reference>
<feature type="compositionally biased region" description="Polar residues" evidence="1">
    <location>
        <begin position="27"/>
        <end position="37"/>
    </location>
</feature>
<feature type="region of interest" description="Disordered" evidence="1">
    <location>
        <begin position="52"/>
        <end position="81"/>
    </location>
</feature>
<accession>A0A8T0JEA9</accession>
<dbReference type="Proteomes" id="UP000822688">
    <property type="component" value="Chromosome 1"/>
</dbReference>
<protein>
    <submittedName>
        <fullName evidence="2">Uncharacterized protein</fullName>
    </submittedName>
</protein>
<feature type="compositionally biased region" description="Pro residues" evidence="1">
    <location>
        <begin position="58"/>
        <end position="72"/>
    </location>
</feature>